<dbReference type="InterPro" id="IPR050126">
    <property type="entry name" value="Ap4A_hydrolase"/>
</dbReference>
<dbReference type="InterPro" id="IPR004843">
    <property type="entry name" value="Calcineurin-like_PHP"/>
</dbReference>
<dbReference type="Pfam" id="PF00149">
    <property type="entry name" value="Metallophos"/>
    <property type="match status" value="1"/>
</dbReference>
<evidence type="ECO:0000259" key="1">
    <source>
        <dbReference type="Pfam" id="PF00149"/>
    </source>
</evidence>
<dbReference type="PIRSF" id="PIRSF000883">
    <property type="entry name" value="Pesterase_MJ0912"/>
    <property type="match status" value="1"/>
</dbReference>
<dbReference type="CDD" id="cd00838">
    <property type="entry name" value="MPP_superfamily"/>
    <property type="match status" value="1"/>
</dbReference>
<dbReference type="InterPro" id="IPR029052">
    <property type="entry name" value="Metallo-depent_PP-like"/>
</dbReference>
<organism evidence="2 3">
    <name type="scientific">Candidatus Jettenia ecosi</name>
    <dbReference type="NCBI Taxonomy" id="2494326"/>
    <lineage>
        <taxon>Bacteria</taxon>
        <taxon>Pseudomonadati</taxon>
        <taxon>Planctomycetota</taxon>
        <taxon>Candidatus Brocadiia</taxon>
        <taxon>Candidatus Brocadiales</taxon>
        <taxon>Candidatus Brocadiaceae</taxon>
        <taxon>Candidatus Jettenia</taxon>
    </lineage>
</organism>
<comment type="caution">
    <text evidence="2">The sequence shown here is derived from an EMBL/GenBank/DDBJ whole genome shotgun (WGS) entry which is preliminary data.</text>
</comment>
<dbReference type="PANTHER" id="PTHR42850">
    <property type="entry name" value="METALLOPHOSPHOESTERASE"/>
    <property type="match status" value="1"/>
</dbReference>
<accession>A0A533QP72</accession>
<dbReference type="Proteomes" id="UP000319783">
    <property type="component" value="Unassembled WGS sequence"/>
</dbReference>
<gene>
    <name evidence="2" type="ORF">JETT_1294</name>
</gene>
<dbReference type="GO" id="GO:0016791">
    <property type="term" value="F:phosphatase activity"/>
    <property type="evidence" value="ECO:0007669"/>
    <property type="project" value="TreeGrafter"/>
</dbReference>
<name>A0A533QP72_9BACT</name>
<dbReference type="InterPro" id="IPR011152">
    <property type="entry name" value="Pesterase_MJ0912"/>
</dbReference>
<protein>
    <submittedName>
        <fullName evidence="2">Diadenosine tetraphosphatase</fullName>
    </submittedName>
</protein>
<proteinExistence type="predicted"/>
<dbReference type="GO" id="GO:0005737">
    <property type="term" value="C:cytoplasm"/>
    <property type="evidence" value="ECO:0007669"/>
    <property type="project" value="TreeGrafter"/>
</dbReference>
<reference evidence="2 3" key="1">
    <citation type="submission" date="2019-04" db="EMBL/GenBank/DDBJ databases">
        <title>Genome of a novel bacterium Candidatus Jettenia ecosi reconstructed from metagenome of an anammox bioreactor.</title>
        <authorList>
            <person name="Mardanov A.V."/>
            <person name="Beletsky A.V."/>
            <person name="Ravin N.V."/>
            <person name="Botchkova E.A."/>
            <person name="Litti Y.V."/>
            <person name="Nozhevnikova A.N."/>
        </authorList>
    </citation>
    <scope>NUCLEOTIDE SEQUENCE [LARGE SCALE GENOMIC DNA]</scope>
    <source>
        <strain evidence="2">J2</strain>
    </source>
</reference>
<dbReference type="AlphaFoldDB" id="A0A533QP72"/>
<dbReference type="PANTHER" id="PTHR42850:SF2">
    <property type="entry name" value="BLL5683 PROTEIN"/>
    <property type="match status" value="1"/>
</dbReference>
<evidence type="ECO:0000313" key="3">
    <source>
        <dbReference type="Proteomes" id="UP000319783"/>
    </source>
</evidence>
<dbReference type="SUPFAM" id="SSF56300">
    <property type="entry name" value="Metallo-dependent phosphatases"/>
    <property type="match status" value="2"/>
</dbReference>
<dbReference type="Gene3D" id="3.60.21.10">
    <property type="match status" value="2"/>
</dbReference>
<feature type="domain" description="Calcineurin-like phosphoesterase" evidence="1">
    <location>
        <begin position="3"/>
        <end position="194"/>
    </location>
</feature>
<evidence type="ECO:0000313" key="2">
    <source>
        <dbReference type="EMBL" id="TLD42360.1"/>
    </source>
</evidence>
<sequence>MKNVIISDIHSNVDALLAVIKEITDKEHGIDRVLIVGDIVGYGASPNECCDIIRYLVYGRREVPLENIDKILSQPYLSPSERDNLLNAFQLLEKKGIAIGGNHDREAVGEPSLTTEMNPVAKTAIDWTKGVLTKKNLKFLRRLSLRMRLGKEEFEIVHSTPAYPKGYEYAKNAGVLKYTNLWSKITFGGHTHRPAAYIYTKEIRTVNASVLIPTDNYDMRLMLIEKESTNKVESFHIDLSKGWKYYINVGSVGQPRDGNACGCYVVFDSSSKHLCFRRVSYNTEAASKKILEAKLPNELAQRVLKGV</sequence>
<dbReference type="EMBL" id="SULG01000021">
    <property type="protein sequence ID" value="TLD42360.1"/>
    <property type="molecule type" value="Genomic_DNA"/>
</dbReference>